<evidence type="ECO:0000313" key="9">
    <source>
        <dbReference type="EMBL" id="CAL1162462.1"/>
    </source>
</evidence>
<keyword evidence="4" id="KW-0325">Glycoprotein</keyword>
<dbReference type="PANTHER" id="PTHR19325:SF560">
    <property type="entry name" value="SUSHI, VON WILLEBRAND FACTOR TYPE A, EGF AND PENTRAXIN DOMAIN-CONTAINING PROTEIN 1"/>
    <property type="match status" value="1"/>
</dbReference>
<evidence type="ECO:0000256" key="4">
    <source>
        <dbReference type="ARBA" id="ARBA00023180"/>
    </source>
</evidence>
<evidence type="ECO:0000256" key="6">
    <source>
        <dbReference type="SAM" id="SignalP"/>
    </source>
</evidence>
<sequence>MVHLVLCHSLSLWWTASASSSFYSPVQYFGTVSQHNGMSYPHQGIAITNNNGIVIGGWFGSSEYWSSTYEYTHTATSMLVSTPGLTSTDSESIESVDEGGSLPEASYTKGVAYSSSNNLIVLAGYTKGNMKQVSGSSFNGGNTCEYSQCTTDAWVAAFNTAGVFQWGRQYSSGQPSQYTQITSYVDMFTAVAVYSDQIWAIGHSNEVISSSYTNQGSYDIIRVALYTSGSEINTFQEGSSGDDRAWGIVFNGNGEHFVGGETQGNWDNSNAGDWDILLIKYGASGTKDWAIVYGGSAWDEFAAMQISSAGDIYICGNTKGYLAASHAGGTYDYFLAKFSGSNGANEWTVQRGTSYSEYVEGFWIASTGNFLLAGTIEGSYPPATMDGSTGWGFDDAFLVELEASPSGAPTHKSTQLHGTQSYDEIGRGVVQVGNGNIYLIGEVRDTFVHDTYNQGLDIFVQLITTTTTTDTTTSATQTTVSSTSLTSSSSTATSVTKTTSTSSSVTTTSSSSSSSTTSSTTTVSNTTTTTETTTSSTFSKTSSTSSTQTNTSSTVTTQTSTTTTSLSTSQTTTSSSATSTLSSTSTLTSSSSRSSTTSSTASSTTSSTTSITGTTSSTTTSISSTTSSTTSISSTVSSTTSISSTGSSTTSLTSLTWSVTSTVSLLADQTSQINSGSSTPGVTTVATTTTAAAVVCSTLPSGPGILADDCVGKIAGESCQVLCAAGFEGGPTQYTCNAAGVFDGPSSTPCQQPTCPVDQLPSNLDTTCGNTQFGGFCFVRCPQGFAFAEAIYTCETTGTFTGTPPTCDPLRCSSDGLPQDYRLNVSSCIGATAGESCQVTCKYGFESTTVVPASNFQCANDGNFLAVASVPNCSPKKCSAPTPSTSFAVAPWATDCEGVTHGQTCMAICTAGHSGSPAQFLCENGEILGVEPSCVPLPCQFTGEVLVGVDTSPCSGTTTGSTCQRQCIFGYEGLGDPGMTCQSDGSFSYSQFQCQPTNCGKLSDTSPFNEAEFKDSCQALNFGQSCSVLCETGWQMQGDAVNMVCNNTPSHSAGYGSDGVPAANSTPPTCIGKTCTARLPNIRGATHDCENKTTLETCTVDAAVGFTSNGAASLQCGTDGEFKGTFPVITPAVCPTPTFGAGVASTCADKTIGAECWAYCLAGYTGSPQAYLCTADVSGAQVMPVSASISCSARRLALIDRRLAAGCGTAAATALGLTMEFEHSCSALSDTEICISHCSFGWTLNGDASILTCQDGTLTGSLPSCTPVACSYNLPSALGVAHSCTDVTTGSTCVATCGAPGYTYSGSPTPEVFECLATGEFQGQNPSCAPLSCQNLTLSSQYEHNCRGMLFQDACAVSCAEGYTITGPASQYICGESGTIQGTLPSCTPNPCTNTISPEIFQTSGCDGVTTGQSCNVSCQPGMIPNSAEMSCHSSGFLVGALPSCLPAKCPANSVLEAASVAHNCQNASFGQSCSVYCAAGYKLTQGPLQWEEFQTHIEQLQ</sequence>
<comment type="caution">
    <text evidence="8">The sequence shown here is derived from an EMBL/GenBank/DDBJ whole genome shotgun (WGS) entry which is preliminary data.</text>
</comment>
<organism evidence="8">
    <name type="scientific">Cladocopium goreaui</name>
    <dbReference type="NCBI Taxonomy" id="2562237"/>
    <lineage>
        <taxon>Eukaryota</taxon>
        <taxon>Sar</taxon>
        <taxon>Alveolata</taxon>
        <taxon>Dinophyceae</taxon>
        <taxon>Suessiales</taxon>
        <taxon>Symbiodiniaceae</taxon>
        <taxon>Cladocopium</taxon>
    </lineage>
</organism>
<feature type="domain" description="Sushi" evidence="7">
    <location>
        <begin position="1207"/>
        <end position="1265"/>
    </location>
</feature>
<keyword evidence="3" id="KW-1015">Disulfide bond</keyword>
<feature type="domain" description="Sushi" evidence="7">
    <location>
        <begin position="1392"/>
        <end position="1445"/>
    </location>
</feature>
<reference evidence="9" key="2">
    <citation type="submission" date="2024-04" db="EMBL/GenBank/DDBJ databases">
        <authorList>
            <person name="Chen Y."/>
            <person name="Shah S."/>
            <person name="Dougan E. K."/>
            <person name="Thang M."/>
            <person name="Chan C."/>
        </authorList>
    </citation>
    <scope>NUCLEOTIDE SEQUENCE [LARGE SCALE GENOMIC DNA]</scope>
</reference>
<dbReference type="InterPro" id="IPR050350">
    <property type="entry name" value="Compl-Cell_Adhes-Reg"/>
</dbReference>
<evidence type="ECO:0000256" key="2">
    <source>
        <dbReference type="ARBA" id="ARBA00022737"/>
    </source>
</evidence>
<evidence type="ECO:0000256" key="1">
    <source>
        <dbReference type="ARBA" id="ARBA00022659"/>
    </source>
</evidence>
<evidence type="ECO:0000313" key="11">
    <source>
        <dbReference type="Proteomes" id="UP001152797"/>
    </source>
</evidence>
<feature type="signal peptide" evidence="6">
    <location>
        <begin position="1"/>
        <end position="18"/>
    </location>
</feature>
<evidence type="ECO:0000256" key="3">
    <source>
        <dbReference type="ARBA" id="ARBA00023157"/>
    </source>
</evidence>
<dbReference type="PANTHER" id="PTHR19325">
    <property type="entry name" value="COMPLEMENT COMPONENT-RELATED SUSHI DOMAIN-CONTAINING"/>
    <property type="match status" value="1"/>
</dbReference>
<proteinExistence type="predicted"/>
<evidence type="ECO:0000259" key="7">
    <source>
        <dbReference type="SMART" id="SM00032"/>
    </source>
</evidence>
<protein>
    <submittedName>
        <fullName evidence="10">Sushi, von Willebrand factor type A, EGF and pentraxin domain-containing protein 1 (Polydom)</fullName>
    </submittedName>
</protein>
<reference evidence="8" key="1">
    <citation type="submission" date="2022-10" db="EMBL/GenBank/DDBJ databases">
        <authorList>
            <person name="Chen Y."/>
            <person name="Dougan E. K."/>
            <person name="Chan C."/>
            <person name="Rhodes N."/>
            <person name="Thang M."/>
        </authorList>
    </citation>
    <scope>NUCLEOTIDE SEQUENCE</scope>
</reference>
<dbReference type="InterPro" id="IPR035976">
    <property type="entry name" value="Sushi/SCR/CCP_sf"/>
</dbReference>
<feature type="domain" description="Sushi" evidence="7">
    <location>
        <begin position="1333"/>
        <end position="1387"/>
    </location>
</feature>
<keyword evidence="6" id="KW-0732">Signal</keyword>
<dbReference type="OrthoDB" id="425443at2759"/>
<evidence type="ECO:0000313" key="8">
    <source>
        <dbReference type="EMBL" id="CAI4009087.1"/>
    </source>
</evidence>
<keyword evidence="1" id="KW-0768">Sushi</keyword>
<keyword evidence="2" id="KW-0677">Repeat</keyword>
<dbReference type="EMBL" id="CAMXCT030004446">
    <property type="protein sequence ID" value="CAL4796399.1"/>
    <property type="molecule type" value="Genomic_DNA"/>
</dbReference>
<dbReference type="InterPro" id="IPR000436">
    <property type="entry name" value="Sushi_SCR_CCP_dom"/>
</dbReference>
<dbReference type="SUPFAM" id="SSF57535">
    <property type="entry name" value="Complement control module/SCR domain"/>
    <property type="match status" value="3"/>
</dbReference>
<feature type="region of interest" description="Disordered" evidence="5">
    <location>
        <begin position="470"/>
        <end position="651"/>
    </location>
</feature>
<evidence type="ECO:0000313" key="10">
    <source>
        <dbReference type="EMBL" id="CAL4796399.1"/>
    </source>
</evidence>
<dbReference type="Proteomes" id="UP001152797">
    <property type="component" value="Unassembled WGS sequence"/>
</dbReference>
<dbReference type="EMBL" id="CAMXCT010004446">
    <property type="protein sequence ID" value="CAI4009087.1"/>
    <property type="molecule type" value="Genomic_DNA"/>
</dbReference>
<accession>A0A9P1GFV0</accession>
<evidence type="ECO:0000256" key="5">
    <source>
        <dbReference type="SAM" id="MobiDB-lite"/>
    </source>
</evidence>
<gene>
    <name evidence="8" type="ORF">C1SCF055_LOCUS34465</name>
</gene>
<name>A0A9P1GFV0_9DINO</name>
<feature type="domain" description="Sushi" evidence="7">
    <location>
        <begin position="755"/>
        <end position="807"/>
    </location>
</feature>
<feature type="domain" description="Sushi" evidence="7">
    <location>
        <begin position="812"/>
        <end position="873"/>
    </location>
</feature>
<dbReference type="SMART" id="SM00032">
    <property type="entry name" value="CCP"/>
    <property type="match status" value="5"/>
</dbReference>
<keyword evidence="11" id="KW-1185">Reference proteome</keyword>
<feature type="chain" id="PRO_5043272811" evidence="6">
    <location>
        <begin position="19"/>
        <end position="1502"/>
    </location>
</feature>
<dbReference type="EMBL" id="CAMXCT020004446">
    <property type="protein sequence ID" value="CAL1162462.1"/>
    <property type="molecule type" value="Genomic_DNA"/>
</dbReference>